<accession>V9F9I2</accession>
<reference evidence="3 4" key="1">
    <citation type="submission" date="2013-11" db="EMBL/GenBank/DDBJ databases">
        <title>The Genome Sequence of Phytophthora parasitica P1569.</title>
        <authorList>
            <consortium name="The Broad Institute Genomics Platform"/>
            <person name="Russ C."/>
            <person name="Tyler B."/>
            <person name="Panabieres F."/>
            <person name="Shan W."/>
            <person name="Tripathy S."/>
            <person name="Grunwald N."/>
            <person name="Machado M."/>
            <person name="Johnson C.S."/>
            <person name="Arredondo F."/>
            <person name="Hong C."/>
            <person name="Coffey M."/>
            <person name="Young S.K."/>
            <person name="Zeng Q."/>
            <person name="Gargeya S."/>
            <person name="Fitzgerald M."/>
            <person name="Abouelleil A."/>
            <person name="Alvarado L."/>
            <person name="Chapman S.B."/>
            <person name="Gainer-Dewar J."/>
            <person name="Goldberg J."/>
            <person name="Griggs A."/>
            <person name="Gujja S."/>
            <person name="Hansen M."/>
            <person name="Howarth C."/>
            <person name="Imamovic A."/>
            <person name="Ireland A."/>
            <person name="Larimer J."/>
            <person name="McCowan C."/>
            <person name="Murphy C."/>
            <person name="Pearson M."/>
            <person name="Poon T.W."/>
            <person name="Priest M."/>
            <person name="Roberts A."/>
            <person name="Saif S."/>
            <person name="Shea T."/>
            <person name="Sykes S."/>
            <person name="Wortman J."/>
            <person name="Nusbaum C."/>
            <person name="Birren B."/>
        </authorList>
    </citation>
    <scope>NUCLEOTIDE SEQUENCE [LARGE SCALE GENOMIC DNA]</scope>
    <source>
        <strain evidence="3 4">P1569</strain>
    </source>
</reference>
<evidence type="ECO:0000256" key="1">
    <source>
        <dbReference type="SAM" id="MobiDB-lite"/>
    </source>
</evidence>
<sequence length="970" mass="107641">MDSSSNGAITSPSPAMSAPCKRKQAPLEVSMDKEDEGVRIALLSWLNKRHTGSQDDRASPLTPSEALFCSTSQDNGAPNVRITVQFSAPPQKRTSRYLCEGDRREIIKRVDDGEQQAALATEFNVSRAAVCNLYKNRWDVLNREVADPKAKHPKKPRYRKSIPLLTSSTNTAAFVVERMTNSSAISPMLANPPVSLSNASVHSSVQSEISPSGEGEDKIRAVATGQDHRRDQQDQLQDQRSQSKQCGTLSNLAESRPFFVHEASAHSRPCRNLVAALRDKDISSILFQQRATRLARLLIEEALTCLPHDSTNVTNHYGDICCVTKTLDERDICGVSMEGRGSVLLRAFSDINPVSLAGIVSIDKRDDGSLSSVKAHLPTIRMNQVVFLFDIQCITGAAACTVLHYLTQDEEIAADQIYFVTLISSFEGLKQVFKNFPGVALVTAQVDVLDKNHKPNSLSTSKQRYGSQRSLTRVFAPKAKTGISEMKDSTEISSTELRRQAAVQVEISISHSTPTMTTEYRSSGDECKRKRDCVEDSARDPDRKLKTALLSWLNNKIFDDHDQHEITPELSYQTTDTRDVKITVQLDTPRRKRTSRYLCERDRWEIIKRIEGGEQQVTLAKEFSVSRAAVCNLYKNRREILARAANDPKATHPKKSHKTKASSMQLQSTSSVSPTDKEEAAFPSSLPGDMDQEDLDGFQLRYSHNDDSSSMSGTEDETTTSNQYRIHASDQRDPIQGMMQELTVSLPFQVHEASARSRHCMNLVATLRDKNISTSMFQQRSARLAQLLIEEALACLPHDTVDVTNQYGDICRVTKTLDERDICGVSMEGRGTVLLRAFSNISPASPVGIVSVDSENIGDCECLPSVKAHIPIVRPEQVVLLFDIQCATGNEACAVLHHLIHEKQVAADQIYFVTLISSLEGLQKVSRGFPGVTLVTAQMDTVLDEQQRIRPGIGDFMQRFWNIGANESIV</sequence>
<dbReference type="AlphaFoldDB" id="V9F9I2"/>
<comment type="caution">
    <text evidence="3">The sequence shown here is derived from an EMBL/GenBank/DDBJ whole genome shotgun (WGS) entry which is preliminary data.</text>
</comment>
<feature type="region of interest" description="Disordered" evidence="1">
    <location>
        <begin position="224"/>
        <end position="246"/>
    </location>
</feature>
<dbReference type="HOGENOM" id="CLU_305769_0_0_1"/>
<gene>
    <name evidence="3" type="ORF">F443_07783</name>
</gene>
<dbReference type="InterPro" id="IPR000836">
    <property type="entry name" value="PRTase_dom"/>
</dbReference>
<dbReference type="Pfam" id="PF14681">
    <property type="entry name" value="UPRTase"/>
    <property type="match status" value="2"/>
</dbReference>
<evidence type="ECO:0000259" key="2">
    <source>
        <dbReference type="Pfam" id="PF14681"/>
    </source>
</evidence>
<feature type="compositionally biased region" description="Basic and acidic residues" evidence="1">
    <location>
        <begin position="224"/>
        <end position="233"/>
    </location>
</feature>
<feature type="region of interest" description="Disordered" evidence="1">
    <location>
        <begin position="1"/>
        <end position="31"/>
    </location>
</feature>
<feature type="compositionally biased region" description="Polar residues" evidence="1">
    <location>
        <begin position="1"/>
        <end position="14"/>
    </location>
</feature>
<feature type="region of interest" description="Disordered" evidence="1">
    <location>
        <begin position="644"/>
        <end position="725"/>
    </location>
</feature>
<feature type="domain" description="Phosphoribosyltransferase" evidence="2">
    <location>
        <begin position="762"/>
        <end position="962"/>
    </location>
</feature>
<feature type="compositionally biased region" description="Low complexity" evidence="1">
    <location>
        <begin position="662"/>
        <end position="673"/>
    </location>
</feature>
<proteinExistence type="predicted"/>
<protein>
    <recommendedName>
        <fullName evidence="2">Phosphoribosyltransferase domain-containing protein</fullName>
    </recommendedName>
</protein>
<keyword evidence="4" id="KW-1185">Reference proteome</keyword>
<name>V9F9I2_PHYNI</name>
<dbReference type="SUPFAM" id="SSF53271">
    <property type="entry name" value="PRTase-like"/>
    <property type="match status" value="2"/>
</dbReference>
<feature type="compositionally biased region" description="Polar residues" evidence="1">
    <location>
        <begin position="708"/>
        <end position="724"/>
    </location>
</feature>
<dbReference type="SUPFAM" id="SSF46689">
    <property type="entry name" value="Homeodomain-like"/>
    <property type="match status" value="1"/>
</dbReference>
<dbReference type="CDD" id="cd06223">
    <property type="entry name" value="PRTases_typeI"/>
    <property type="match status" value="1"/>
</dbReference>
<dbReference type="Gene3D" id="3.40.50.2020">
    <property type="match status" value="2"/>
</dbReference>
<dbReference type="Proteomes" id="UP000018721">
    <property type="component" value="Unassembled WGS sequence"/>
</dbReference>
<dbReference type="InterPro" id="IPR029057">
    <property type="entry name" value="PRTase-like"/>
</dbReference>
<feature type="domain" description="Phosphoribosyltransferase" evidence="2">
    <location>
        <begin position="271"/>
        <end position="447"/>
    </location>
</feature>
<feature type="compositionally biased region" description="Basic residues" evidence="1">
    <location>
        <begin position="651"/>
        <end position="660"/>
    </location>
</feature>
<dbReference type="InterPro" id="IPR009057">
    <property type="entry name" value="Homeodomain-like_sf"/>
</dbReference>
<dbReference type="eggNOG" id="KOG4203">
    <property type="taxonomic scope" value="Eukaryota"/>
</dbReference>
<dbReference type="Gene3D" id="1.10.10.60">
    <property type="entry name" value="Homeodomain-like"/>
    <property type="match status" value="2"/>
</dbReference>
<feature type="compositionally biased region" description="Low complexity" evidence="1">
    <location>
        <begin position="234"/>
        <end position="245"/>
    </location>
</feature>
<organism evidence="3 4">
    <name type="scientific">Phytophthora nicotianae P1569</name>
    <dbReference type="NCBI Taxonomy" id="1317065"/>
    <lineage>
        <taxon>Eukaryota</taxon>
        <taxon>Sar</taxon>
        <taxon>Stramenopiles</taxon>
        <taxon>Oomycota</taxon>
        <taxon>Peronosporomycetes</taxon>
        <taxon>Peronosporales</taxon>
        <taxon>Peronosporaceae</taxon>
        <taxon>Phytophthora</taxon>
    </lineage>
</organism>
<dbReference type="EMBL" id="ANIZ01001352">
    <property type="protein sequence ID" value="ETI48159.1"/>
    <property type="molecule type" value="Genomic_DNA"/>
</dbReference>
<evidence type="ECO:0000313" key="4">
    <source>
        <dbReference type="Proteomes" id="UP000018721"/>
    </source>
</evidence>
<evidence type="ECO:0000313" key="3">
    <source>
        <dbReference type="EMBL" id="ETI48159.1"/>
    </source>
</evidence>